<dbReference type="InterPro" id="IPR011990">
    <property type="entry name" value="TPR-like_helical_dom_sf"/>
</dbReference>
<dbReference type="PROSITE" id="PS51257">
    <property type="entry name" value="PROKAR_LIPOPROTEIN"/>
    <property type="match status" value="1"/>
</dbReference>
<dbReference type="AlphaFoldDB" id="A0A1Q9HB19"/>
<dbReference type="InterPro" id="IPR019734">
    <property type="entry name" value="TPR_rpt"/>
</dbReference>
<feature type="region of interest" description="Disordered" evidence="1">
    <location>
        <begin position="431"/>
        <end position="487"/>
    </location>
</feature>
<organism evidence="3 4">
    <name type="scientific">Vibrio panuliri</name>
    <dbReference type="NCBI Taxonomy" id="1381081"/>
    <lineage>
        <taxon>Bacteria</taxon>
        <taxon>Pseudomonadati</taxon>
        <taxon>Pseudomonadota</taxon>
        <taxon>Gammaproteobacteria</taxon>
        <taxon>Vibrionales</taxon>
        <taxon>Vibrionaceae</taxon>
        <taxon>Vibrio</taxon>
    </lineage>
</organism>
<evidence type="ECO:0000313" key="4">
    <source>
        <dbReference type="Proteomes" id="UP000186313"/>
    </source>
</evidence>
<evidence type="ECO:0000313" key="3">
    <source>
        <dbReference type="EMBL" id="OLQ86337.1"/>
    </source>
</evidence>
<dbReference type="SMART" id="SM00028">
    <property type="entry name" value="TPR"/>
    <property type="match status" value="2"/>
</dbReference>
<comment type="caution">
    <text evidence="3">The sequence shown here is derived from an EMBL/GenBank/DDBJ whole genome shotgun (WGS) entry which is preliminary data.</text>
</comment>
<protein>
    <submittedName>
        <fullName evidence="3">Uncharacterized protein</fullName>
    </submittedName>
</protein>
<dbReference type="Gene3D" id="1.25.40.10">
    <property type="entry name" value="Tetratricopeptide repeat domain"/>
    <property type="match status" value="1"/>
</dbReference>
<name>A0A1Q9HB19_9VIBR</name>
<dbReference type="STRING" id="1381081.BIY22_11865"/>
<sequence length="487" mass="53896">MMKYIVLFLIVFVQGCQATGSTKSTYNEELNIEKQEKVFLATNNNEKLIEFYKQQLRDADSEEYRIKLANVYLDSLDAESSLFVISPLLKGNKGSFESYLVAAKANMELGKSSQAETLLKKAQAIDSSSGEVYNLLGIINVEKGNFEQAREMFEMARSRFYDDVKVKNNLALLDVFEGKQKQALSRLSSLTEEQRADEQIKSNLLVIMAKNGQREFVLDALDSSLSEVHKNKIYLALRDSESFVPHHRTQRDLPQDTLIEPTSLQTEPKLFDTELVQAEQTTNSTIADNLVKQDVEPAEEATDNLETDELVALSTEVNRQNVEQSSDSNASDATTSEVPDSDLMVRNSESDESLLVLTAKESSVAESQNEIIRSLEEGGEEQLELEAEISDDAAITVGQEPDQVGRQATSVEGMQLEQNGEVETQVAPLQTDVQADRLSDELAQQATPVDPISPATDVLTVDDSQTSDNELDLDVQAEVSPESSGEA</sequence>
<dbReference type="OrthoDB" id="6260771at2"/>
<keyword evidence="2" id="KW-0732">Signal</keyword>
<proteinExistence type="predicted"/>
<dbReference type="Proteomes" id="UP000186313">
    <property type="component" value="Unassembled WGS sequence"/>
</dbReference>
<reference evidence="3 4" key="1">
    <citation type="submission" date="2016-09" db="EMBL/GenBank/DDBJ databases">
        <title>Genomic Taxonomy of the Vibrionaceae.</title>
        <authorList>
            <person name="Gonzalez-Castillo A."/>
            <person name="Gomez-Gil B."/>
            <person name="Enciso-Ibarra K."/>
        </authorList>
    </citation>
    <scope>NUCLEOTIDE SEQUENCE [LARGE SCALE GENOMIC DNA]</scope>
    <source>
        <strain evidence="3 4">CAIM 703</strain>
    </source>
</reference>
<accession>A0A1Q9HB19</accession>
<feature type="compositionally biased region" description="Low complexity" evidence="1">
    <location>
        <begin position="325"/>
        <end position="336"/>
    </location>
</feature>
<dbReference type="EMBL" id="MJMJ01000043">
    <property type="protein sequence ID" value="OLQ86337.1"/>
    <property type="molecule type" value="Genomic_DNA"/>
</dbReference>
<evidence type="ECO:0000256" key="1">
    <source>
        <dbReference type="SAM" id="MobiDB-lite"/>
    </source>
</evidence>
<feature type="region of interest" description="Disordered" evidence="1">
    <location>
        <begin position="319"/>
        <end position="349"/>
    </location>
</feature>
<dbReference type="RefSeq" id="WP_075710228.1">
    <property type="nucleotide sequence ID" value="NZ_MJMJ01000043.1"/>
</dbReference>
<gene>
    <name evidence="3" type="ORF">BIY22_11865</name>
</gene>
<evidence type="ECO:0000256" key="2">
    <source>
        <dbReference type="SAM" id="SignalP"/>
    </source>
</evidence>
<feature type="signal peptide" evidence="2">
    <location>
        <begin position="1"/>
        <end position="18"/>
    </location>
</feature>
<dbReference type="SUPFAM" id="SSF48452">
    <property type="entry name" value="TPR-like"/>
    <property type="match status" value="1"/>
</dbReference>
<feature type="chain" id="PRO_5013317121" evidence="2">
    <location>
        <begin position="19"/>
        <end position="487"/>
    </location>
</feature>